<comment type="similarity">
    <text evidence="1 7">Belongs to the peptidase M3 family.</text>
</comment>
<dbReference type="InterPro" id="IPR045090">
    <property type="entry name" value="Pept_M3A_M3B"/>
</dbReference>
<dbReference type="InterPro" id="IPR001567">
    <property type="entry name" value="Pept_M3A_M3B_dom"/>
</dbReference>
<dbReference type="PANTHER" id="PTHR43660:SF1">
    <property type="entry name" value="DIPEPTIDYL CARBOXYPEPTIDASE"/>
    <property type="match status" value="1"/>
</dbReference>
<dbReference type="InterPro" id="IPR024077">
    <property type="entry name" value="Neurolysin/TOP_dom2"/>
</dbReference>
<keyword evidence="8" id="KW-0732">Signal</keyword>
<evidence type="ECO:0000256" key="8">
    <source>
        <dbReference type="SAM" id="SignalP"/>
    </source>
</evidence>
<dbReference type="EMBL" id="JAROCY010000003">
    <property type="protein sequence ID" value="MDF8332325.1"/>
    <property type="molecule type" value="Genomic_DNA"/>
</dbReference>
<evidence type="ECO:0000256" key="3">
    <source>
        <dbReference type="ARBA" id="ARBA00022723"/>
    </source>
</evidence>
<evidence type="ECO:0000259" key="9">
    <source>
        <dbReference type="Pfam" id="PF01432"/>
    </source>
</evidence>
<sequence>MRFETNAIRAAAMLLAGSSLAGCAGQMTQVQTTPVPTAAPAPAPAPAIPTGTSAFAKPSALPFELPDFNAYTPADYQAGHEEGIVIARAEVAAITANAEAPTFANTIEALETSRQVLKRAQRAFSAVHAADTSDALDAVETTTAAMTAAWDSEFYLNGALFARIKALHDARATLGLTPEQDRVLEMYYQDFVLKGALLNQADKAKLAQIDTQLATLSSAFGQKLTAATKDAAVVVDNPQALAGLSTAEIAAAAEAAKARGLTGKWLLGVTNTTVQPQADALADRALREKVFMAGWTRATKGDANDTRTITAQVLALRAEKAKLLGYPSYAAWNLQDQMARSPDKVTAFLDALDAPTAKAVARDAVDIRAAIKAKGGKFEPRPWDWKRYAEDVRKKKFAFDSSEAKPYFETWRVLEDGVFHAATQLYGITFHRREDLKGWRPEMRVYEVHEEDGSTLGLFLIDPFQRDTKQGGAWMDTVVPGSPLFGTKPVVYNVLNIAPPAPGQPALATDDDVITLFHEFGHALHGLFAAGGYPRVASTTDARDFVEFPSQFNEHWAFEPSVLAHYAKHWKTGAPMPPALAAKIVAAGKFDKAFDTASALAAMQLDMKAHVLAPGQTPQDVDAFEAQALKETGLPVDMVPTRYRVTSFRHVFGGGYAAGYYAYEWTKMLEADAYQWFLEHGGMTRANGQRFRELVLAKGDREPLDQVWLKFRGREPQVGPMLEQLGLDR</sequence>
<keyword evidence="6 7" id="KW-0482">Metalloprotease</keyword>
<keyword evidence="4 7" id="KW-0378">Hydrolase</keyword>
<dbReference type="RefSeq" id="WP_277275488.1">
    <property type="nucleotide sequence ID" value="NZ_JAROCY010000003.1"/>
</dbReference>
<evidence type="ECO:0000256" key="7">
    <source>
        <dbReference type="RuleBase" id="RU003435"/>
    </source>
</evidence>
<dbReference type="InterPro" id="IPR034005">
    <property type="entry name" value="M3A_DCP"/>
</dbReference>
<dbReference type="Gene3D" id="1.10.1370.10">
    <property type="entry name" value="Neurolysin, domain 3"/>
    <property type="match status" value="1"/>
</dbReference>
<protein>
    <submittedName>
        <fullName evidence="10">M3 family metallopeptidase</fullName>
    </submittedName>
</protein>
<dbReference type="Proteomes" id="UP001222770">
    <property type="component" value="Unassembled WGS sequence"/>
</dbReference>
<organism evidence="10 11">
    <name type="scientific">Novosphingobium cyanobacteriorum</name>
    <dbReference type="NCBI Taxonomy" id="3024215"/>
    <lineage>
        <taxon>Bacteria</taxon>
        <taxon>Pseudomonadati</taxon>
        <taxon>Pseudomonadota</taxon>
        <taxon>Alphaproteobacteria</taxon>
        <taxon>Sphingomonadales</taxon>
        <taxon>Sphingomonadaceae</taxon>
        <taxon>Novosphingobium</taxon>
    </lineage>
</organism>
<feature type="chain" id="PRO_5046312369" evidence="8">
    <location>
        <begin position="22"/>
        <end position="729"/>
    </location>
</feature>
<evidence type="ECO:0000256" key="5">
    <source>
        <dbReference type="ARBA" id="ARBA00022833"/>
    </source>
</evidence>
<accession>A0ABT6CGX2</accession>
<evidence type="ECO:0000256" key="2">
    <source>
        <dbReference type="ARBA" id="ARBA00022670"/>
    </source>
</evidence>
<evidence type="ECO:0000313" key="10">
    <source>
        <dbReference type="EMBL" id="MDF8332325.1"/>
    </source>
</evidence>
<evidence type="ECO:0000256" key="4">
    <source>
        <dbReference type="ARBA" id="ARBA00022801"/>
    </source>
</evidence>
<feature type="domain" description="Peptidase M3A/M3B catalytic" evidence="9">
    <location>
        <begin position="282"/>
        <end position="726"/>
    </location>
</feature>
<evidence type="ECO:0000313" key="11">
    <source>
        <dbReference type="Proteomes" id="UP001222770"/>
    </source>
</evidence>
<comment type="cofactor">
    <cofactor evidence="7">
        <name>Zn(2+)</name>
        <dbReference type="ChEBI" id="CHEBI:29105"/>
    </cofactor>
    <text evidence="7">Binds 1 zinc ion.</text>
</comment>
<dbReference type="Gene3D" id="3.40.390.10">
    <property type="entry name" value="Collagenase (Catalytic Domain)"/>
    <property type="match status" value="1"/>
</dbReference>
<comment type="caution">
    <text evidence="10">The sequence shown here is derived from an EMBL/GenBank/DDBJ whole genome shotgun (WGS) entry which is preliminary data.</text>
</comment>
<keyword evidence="5 7" id="KW-0862">Zinc</keyword>
<gene>
    <name evidence="10" type="ORF">POM99_03855</name>
</gene>
<dbReference type="SUPFAM" id="SSF55486">
    <property type="entry name" value="Metalloproteases ('zincins'), catalytic domain"/>
    <property type="match status" value="1"/>
</dbReference>
<reference evidence="10 11" key="1">
    <citation type="submission" date="2023-03" db="EMBL/GenBank/DDBJ databases">
        <title>Novosphingobium cyanobacteriorum sp. nov., isolated from a eutrophic reservoir during the Microcystis bloom period.</title>
        <authorList>
            <person name="Kang M."/>
            <person name="Le V."/>
            <person name="Ko S.-R."/>
            <person name="Lee S.-A."/>
            <person name="Ahn C.-Y."/>
        </authorList>
    </citation>
    <scope>NUCLEOTIDE SEQUENCE [LARGE SCALE GENOMIC DNA]</scope>
    <source>
        <strain evidence="10 11">HBC54</strain>
    </source>
</reference>
<feature type="signal peptide" evidence="8">
    <location>
        <begin position="1"/>
        <end position="21"/>
    </location>
</feature>
<keyword evidence="2 7" id="KW-0645">Protease</keyword>
<dbReference type="Pfam" id="PF01432">
    <property type="entry name" value="Peptidase_M3"/>
    <property type="match status" value="1"/>
</dbReference>
<proteinExistence type="inferred from homology"/>
<evidence type="ECO:0000256" key="1">
    <source>
        <dbReference type="ARBA" id="ARBA00006040"/>
    </source>
</evidence>
<dbReference type="CDD" id="cd06456">
    <property type="entry name" value="M3A_DCP"/>
    <property type="match status" value="1"/>
</dbReference>
<evidence type="ECO:0000256" key="6">
    <source>
        <dbReference type="ARBA" id="ARBA00023049"/>
    </source>
</evidence>
<dbReference type="InterPro" id="IPR024079">
    <property type="entry name" value="MetalloPept_cat_dom_sf"/>
</dbReference>
<dbReference type="PANTHER" id="PTHR43660">
    <property type="entry name" value="DIPEPTIDYL CARBOXYPEPTIDASE"/>
    <property type="match status" value="1"/>
</dbReference>
<name>A0ABT6CGX2_9SPHN</name>
<keyword evidence="3 7" id="KW-0479">Metal-binding</keyword>
<dbReference type="PROSITE" id="PS51257">
    <property type="entry name" value="PROKAR_LIPOPROTEIN"/>
    <property type="match status" value="1"/>
</dbReference>
<keyword evidence="11" id="KW-1185">Reference proteome</keyword>